<dbReference type="STRING" id="650891.SAMN05216203_3444"/>
<protein>
    <submittedName>
        <fullName evidence="5">PAS domain S-box-containing protein/diguanylate cyclase (GGDEF) domain-containing protein</fullName>
    </submittedName>
</protein>
<name>A0A1I6K138_9GAMM</name>
<evidence type="ECO:0000256" key="1">
    <source>
        <dbReference type="SAM" id="Coils"/>
    </source>
</evidence>
<sequence>MGKTERNQDTQPGTAPGACSDPDRLLWDIAPATLFVDPEHRIRLFTSGCQSLFNLAESDIGRTLNEISLKADDRHLLKEVTMSLKTLAPSESEVFADNGSWYLRRIAPYRIQGERADGVAITYTDITRLKNTQDELSRMTQSLEQSVEERTREAQAHLRERERAARERDAFFELSAVPFFVMAPDGYFQRLNPAWEDLFGWKLDELYERPYLDLIHQKDLTRFKNDIKKARSQGQPVTTNARFRLRDGSYHWLEWDVQPGENQAMCGVVRKISRHGPSSRALQWAREKLEKQMPQRAGAPEAVKDQSPKTLKPLVETSITIDSRGLITSISPAVGGNNRYASVLHKDFTGLVSRTEFENRLTMAVDSARKTGKVHALLLMSLDRCRPVEETGGTAAVNELLREVAGKLQVQVRQRDTLAHLEGHEFAAILENCAEEHACRIAEDMRALTYNAPFTWNGKTYQVGMSIGIALVDAHVPSAQHAVHNANSARHIAQEDGRSKVHVFNQDTDEPHPPEKRGPPR</sequence>
<dbReference type="NCBIfam" id="TIGR00229">
    <property type="entry name" value="sensory_box"/>
    <property type="match status" value="1"/>
</dbReference>
<dbReference type="InterPro" id="IPR052155">
    <property type="entry name" value="Biofilm_reg_signaling"/>
</dbReference>
<feature type="region of interest" description="Disordered" evidence="2">
    <location>
        <begin position="1"/>
        <end position="21"/>
    </location>
</feature>
<dbReference type="PROSITE" id="PS50112">
    <property type="entry name" value="PAS"/>
    <property type="match status" value="1"/>
</dbReference>
<dbReference type="AlphaFoldDB" id="A0A1I6K138"/>
<dbReference type="InterPro" id="IPR043128">
    <property type="entry name" value="Rev_trsase/Diguanyl_cyclase"/>
</dbReference>
<dbReference type="OrthoDB" id="9816309at2"/>
<dbReference type="InterPro" id="IPR029787">
    <property type="entry name" value="Nucleotide_cyclase"/>
</dbReference>
<dbReference type="NCBIfam" id="TIGR00254">
    <property type="entry name" value="GGDEF"/>
    <property type="match status" value="1"/>
</dbReference>
<feature type="domain" description="PAS" evidence="3">
    <location>
        <begin position="164"/>
        <end position="234"/>
    </location>
</feature>
<dbReference type="PANTHER" id="PTHR44757:SF4">
    <property type="entry name" value="DIGUANYLATE CYCLASE DGCE-RELATED"/>
    <property type="match status" value="1"/>
</dbReference>
<dbReference type="RefSeq" id="WP_092016176.1">
    <property type="nucleotide sequence ID" value="NZ_FOYW01000004.1"/>
</dbReference>
<dbReference type="InterPro" id="IPR000014">
    <property type="entry name" value="PAS"/>
</dbReference>
<dbReference type="CDD" id="cd01949">
    <property type="entry name" value="GGDEF"/>
    <property type="match status" value="1"/>
</dbReference>
<dbReference type="EMBL" id="FOYW01000004">
    <property type="protein sequence ID" value="SFR84894.1"/>
    <property type="molecule type" value="Genomic_DNA"/>
</dbReference>
<dbReference type="Pfam" id="PF00990">
    <property type="entry name" value="GGDEF"/>
    <property type="match status" value="1"/>
</dbReference>
<dbReference type="InterPro" id="IPR000160">
    <property type="entry name" value="GGDEF_dom"/>
</dbReference>
<organism evidence="5 6">
    <name type="scientific">Marinobacter daqiaonensis</name>
    <dbReference type="NCBI Taxonomy" id="650891"/>
    <lineage>
        <taxon>Bacteria</taxon>
        <taxon>Pseudomonadati</taxon>
        <taxon>Pseudomonadota</taxon>
        <taxon>Gammaproteobacteria</taxon>
        <taxon>Pseudomonadales</taxon>
        <taxon>Marinobacteraceae</taxon>
        <taxon>Marinobacter</taxon>
    </lineage>
</organism>
<dbReference type="InterPro" id="IPR035965">
    <property type="entry name" value="PAS-like_dom_sf"/>
</dbReference>
<dbReference type="PANTHER" id="PTHR44757">
    <property type="entry name" value="DIGUANYLATE CYCLASE DGCP"/>
    <property type="match status" value="1"/>
</dbReference>
<accession>A0A1I6K138</accession>
<proteinExistence type="predicted"/>
<reference evidence="5 6" key="1">
    <citation type="submission" date="2016-10" db="EMBL/GenBank/DDBJ databases">
        <authorList>
            <person name="de Groot N.N."/>
        </authorList>
    </citation>
    <scope>NUCLEOTIDE SEQUENCE [LARGE SCALE GENOMIC DNA]</scope>
    <source>
        <strain evidence="5 6">CGMCC 1.9167</strain>
    </source>
</reference>
<evidence type="ECO:0000259" key="4">
    <source>
        <dbReference type="PROSITE" id="PS50887"/>
    </source>
</evidence>
<evidence type="ECO:0000313" key="6">
    <source>
        <dbReference type="Proteomes" id="UP000198644"/>
    </source>
</evidence>
<gene>
    <name evidence="5" type="ORF">SAMN05216203_3444</name>
</gene>
<dbReference type="CDD" id="cd00130">
    <property type="entry name" value="PAS"/>
    <property type="match status" value="1"/>
</dbReference>
<dbReference type="SMART" id="SM00267">
    <property type="entry name" value="GGDEF"/>
    <property type="match status" value="1"/>
</dbReference>
<dbReference type="Gene3D" id="3.30.450.20">
    <property type="entry name" value="PAS domain"/>
    <property type="match status" value="2"/>
</dbReference>
<dbReference type="SUPFAM" id="SSF55073">
    <property type="entry name" value="Nucleotide cyclase"/>
    <property type="match status" value="1"/>
</dbReference>
<dbReference type="PROSITE" id="PS50887">
    <property type="entry name" value="GGDEF"/>
    <property type="match status" value="1"/>
</dbReference>
<dbReference type="InterPro" id="IPR013655">
    <property type="entry name" value="PAS_fold_3"/>
</dbReference>
<keyword evidence="1" id="KW-0175">Coiled coil</keyword>
<evidence type="ECO:0000256" key="2">
    <source>
        <dbReference type="SAM" id="MobiDB-lite"/>
    </source>
</evidence>
<keyword evidence="6" id="KW-1185">Reference proteome</keyword>
<dbReference type="SMART" id="SM00091">
    <property type="entry name" value="PAS"/>
    <property type="match status" value="2"/>
</dbReference>
<dbReference type="Proteomes" id="UP000198644">
    <property type="component" value="Unassembled WGS sequence"/>
</dbReference>
<evidence type="ECO:0000259" key="3">
    <source>
        <dbReference type="PROSITE" id="PS50112"/>
    </source>
</evidence>
<feature type="coiled-coil region" evidence="1">
    <location>
        <begin position="129"/>
        <end position="167"/>
    </location>
</feature>
<dbReference type="Pfam" id="PF08447">
    <property type="entry name" value="PAS_3"/>
    <property type="match status" value="1"/>
</dbReference>
<dbReference type="SUPFAM" id="SSF55785">
    <property type="entry name" value="PYP-like sensor domain (PAS domain)"/>
    <property type="match status" value="2"/>
</dbReference>
<dbReference type="Pfam" id="PF13596">
    <property type="entry name" value="PAS_10"/>
    <property type="match status" value="1"/>
</dbReference>
<evidence type="ECO:0000313" key="5">
    <source>
        <dbReference type="EMBL" id="SFR84894.1"/>
    </source>
</evidence>
<dbReference type="Gene3D" id="3.30.70.270">
    <property type="match status" value="1"/>
</dbReference>
<feature type="domain" description="GGDEF" evidence="4">
    <location>
        <begin position="373"/>
        <end position="506"/>
    </location>
</feature>